<evidence type="ECO:0000256" key="4">
    <source>
        <dbReference type="RuleBase" id="RU003540"/>
    </source>
</evidence>
<dbReference type="GO" id="GO:0071385">
    <property type="term" value="P:cellular response to glucocorticoid stimulus"/>
    <property type="evidence" value="ECO:0007669"/>
    <property type="project" value="TreeGrafter"/>
</dbReference>
<dbReference type="PROSITE" id="PS51897">
    <property type="entry name" value="ANNEXIN_2"/>
    <property type="match status" value="2"/>
</dbReference>
<evidence type="ECO:0000256" key="3">
    <source>
        <dbReference type="ARBA" id="ARBA00023216"/>
    </source>
</evidence>
<dbReference type="GO" id="GO:0005886">
    <property type="term" value="C:plasma membrane"/>
    <property type="evidence" value="ECO:0007669"/>
    <property type="project" value="TreeGrafter"/>
</dbReference>
<dbReference type="Gene3D" id="1.10.220.10">
    <property type="entry name" value="Annexin"/>
    <property type="match status" value="3"/>
</dbReference>
<accession>A0AAD1WN78</accession>
<dbReference type="GO" id="GO:0005634">
    <property type="term" value="C:nucleus"/>
    <property type="evidence" value="ECO:0007669"/>
    <property type="project" value="TreeGrafter"/>
</dbReference>
<dbReference type="SUPFAM" id="SSF47874">
    <property type="entry name" value="Annexin"/>
    <property type="match status" value="1"/>
</dbReference>
<organism evidence="5 6">
    <name type="scientific">Pelobates cultripes</name>
    <name type="common">Western spadefoot toad</name>
    <dbReference type="NCBI Taxonomy" id="61616"/>
    <lineage>
        <taxon>Eukaryota</taxon>
        <taxon>Metazoa</taxon>
        <taxon>Chordata</taxon>
        <taxon>Craniata</taxon>
        <taxon>Vertebrata</taxon>
        <taxon>Euteleostomi</taxon>
        <taxon>Amphibia</taxon>
        <taxon>Batrachia</taxon>
        <taxon>Anura</taxon>
        <taxon>Pelobatoidea</taxon>
        <taxon>Pelobatidae</taxon>
        <taxon>Pelobates</taxon>
    </lineage>
</organism>
<dbReference type="GO" id="GO:0005737">
    <property type="term" value="C:cytoplasm"/>
    <property type="evidence" value="ECO:0007669"/>
    <property type="project" value="TreeGrafter"/>
</dbReference>
<dbReference type="GO" id="GO:0001786">
    <property type="term" value="F:phosphatidylserine binding"/>
    <property type="evidence" value="ECO:0007669"/>
    <property type="project" value="TreeGrafter"/>
</dbReference>
<gene>
    <name evidence="5" type="ORF">PECUL_23A035949</name>
</gene>
<dbReference type="PANTHER" id="PTHR10502:SF17">
    <property type="entry name" value="ANNEXIN A1"/>
    <property type="match status" value="1"/>
</dbReference>
<dbReference type="SMART" id="SM00335">
    <property type="entry name" value="ANX"/>
    <property type="match status" value="2"/>
</dbReference>
<reference evidence="5" key="1">
    <citation type="submission" date="2022-03" db="EMBL/GenBank/DDBJ databases">
        <authorList>
            <person name="Alioto T."/>
            <person name="Alioto T."/>
            <person name="Gomez Garrido J."/>
        </authorList>
    </citation>
    <scope>NUCLEOTIDE SEQUENCE</scope>
</reference>
<evidence type="ECO:0000256" key="2">
    <source>
        <dbReference type="ARBA" id="ARBA00022737"/>
    </source>
</evidence>
<dbReference type="InterPro" id="IPR018252">
    <property type="entry name" value="Annexin_repeat_CS"/>
</dbReference>
<comment type="domain">
    <text evidence="4">A pair of annexin repeats may form one binding site for calcium and phospholipid.</text>
</comment>
<keyword evidence="3 4" id="KW-0041">Annexin</keyword>
<evidence type="ECO:0000256" key="1">
    <source>
        <dbReference type="ARBA" id="ARBA00007831"/>
    </source>
</evidence>
<comment type="similarity">
    <text evidence="1 4">Belongs to the annexin family.</text>
</comment>
<dbReference type="GO" id="GO:0005509">
    <property type="term" value="F:calcium ion binding"/>
    <property type="evidence" value="ECO:0007669"/>
    <property type="project" value="InterPro"/>
</dbReference>
<dbReference type="InterPro" id="IPR001464">
    <property type="entry name" value="Annexin"/>
</dbReference>
<keyword evidence="4" id="KW-0111">Calcium/phospholipid-binding</keyword>
<keyword evidence="6" id="KW-1185">Reference proteome</keyword>
<keyword evidence="4" id="KW-0106">Calcium</keyword>
<evidence type="ECO:0000313" key="6">
    <source>
        <dbReference type="Proteomes" id="UP001295444"/>
    </source>
</evidence>
<dbReference type="FunFam" id="1.10.220.10:FF:000003">
    <property type="entry name" value="Annexin"/>
    <property type="match status" value="1"/>
</dbReference>
<evidence type="ECO:0000313" key="5">
    <source>
        <dbReference type="EMBL" id="CAH2315454.1"/>
    </source>
</evidence>
<dbReference type="PANTHER" id="PTHR10502">
    <property type="entry name" value="ANNEXIN"/>
    <property type="match status" value="1"/>
</dbReference>
<dbReference type="Proteomes" id="UP001295444">
    <property type="component" value="Chromosome 09"/>
</dbReference>
<keyword evidence="2 4" id="KW-0677">Repeat</keyword>
<proteinExistence type="inferred from homology"/>
<dbReference type="InterPro" id="IPR037104">
    <property type="entry name" value="Annexin_sf"/>
</dbReference>
<name>A0AAD1WN78_PELCU</name>
<dbReference type="EMBL" id="OW240920">
    <property type="protein sequence ID" value="CAH2315454.1"/>
    <property type="molecule type" value="Genomic_DNA"/>
</dbReference>
<dbReference type="Pfam" id="PF00191">
    <property type="entry name" value="Annexin"/>
    <property type="match status" value="2"/>
</dbReference>
<dbReference type="GO" id="GO:0012506">
    <property type="term" value="C:vesicle membrane"/>
    <property type="evidence" value="ECO:0007669"/>
    <property type="project" value="TreeGrafter"/>
</dbReference>
<dbReference type="AlphaFoldDB" id="A0AAD1WN78"/>
<sequence>MMKTPAQFNAHELKGATKGLGTDKDCLIGNLVLRSNREIREINKVYKVEFKKDLAKYVASDTSEDFQKALLALIKSEGSEATTVNDEQADNDARALHEAGEKRKGTDVSTFINILPYHIRSLPHLREVFRTYSQYMKGSRTRYKALIRLLVSRSEIGLKEIKVHYGRLYGKSLRQAILDEKVKGDYETILLALCGSDN</sequence>
<dbReference type="GO" id="GO:0005544">
    <property type="term" value="F:calcium-dependent phospholipid binding"/>
    <property type="evidence" value="ECO:0007669"/>
    <property type="project" value="UniProtKB-KW"/>
</dbReference>
<protein>
    <recommendedName>
        <fullName evidence="4">Annexin</fullName>
    </recommendedName>
</protein>
<dbReference type="InterPro" id="IPR018502">
    <property type="entry name" value="Annexin_repeat"/>
</dbReference>
<dbReference type="PRINTS" id="PR00196">
    <property type="entry name" value="ANNEXIN"/>
</dbReference>
<dbReference type="GO" id="GO:0007165">
    <property type="term" value="P:signal transduction"/>
    <property type="evidence" value="ECO:0007669"/>
    <property type="project" value="TreeGrafter"/>
</dbReference>
<dbReference type="GO" id="GO:0006909">
    <property type="term" value="P:phagocytosis"/>
    <property type="evidence" value="ECO:0007669"/>
    <property type="project" value="TreeGrafter"/>
</dbReference>
<dbReference type="PROSITE" id="PS00223">
    <property type="entry name" value="ANNEXIN_1"/>
    <property type="match status" value="1"/>
</dbReference>